<dbReference type="InterPro" id="IPR005119">
    <property type="entry name" value="LysR_subst-bd"/>
</dbReference>
<dbReference type="InterPro" id="IPR036390">
    <property type="entry name" value="WH_DNA-bd_sf"/>
</dbReference>
<evidence type="ECO:0000256" key="2">
    <source>
        <dbReference type="ARBA" id="ARBA00023015"/>
    </source>
</evidence>
<evidence type="ECO:0000313" key="6">
    <source>
        <dbReference type="EMBL" id="AQS55826.1"/>
    </source>
</evidence>
<evidence type="ECO:0000256" key="4">
    <source>
        <dbReference type="ARBA" id="ARBA00023163"/>
    </source>
</evidence>
<keyword evidence="7" id="KW-1185">Reference proteome</keyword>
<feature type="domain" description="HTH lysR-type" evidence="5">
    <location>
        <begin position="1"/>
        <end position="58"/>
    </location>
</feature>
<dbReference type="GO" id="GO:0003700">
    <property type="term" value="F:DNA-binding transcription factor activity"/>
    <property type="evidence" value="ECO:0007669"/>
    <property type="project" value="InterPro"/>
</dbReference>
<name>A0A1U9K738_9BACL</name>
<reference evidence="6 7" key="1">
    <citation type="journal article" date="2015" name="Int. J. Syst. Evol. Microbiol.">
        <title>Novibacillus thermophilus gen. nov., sp. nov., a Gram-staining-negative and moderately thermophilic member of the family Thermoactinomycetaceae.</title>
        <authorList>
            <person name="Yang G."/>
            <person name="Chen J."/>
            <person name="Zhou S."/>
        </authorList>
    </citation>
    <scope>NUCLEOTIDE SEQUENCE [LARGE SCALE GENOMIC DNA]</scope>
    <source>
        <strain evidence="6 7">SG-1</strain>
    </source>
</reference>
<keyword evidence="3" id="KW-0238">DNA-binding</keyword>
<dbReference type="Proteomes" id="UP000188603">
    <property type="component" value="Chromosome"/>
</dbReference>
<keyword evidence="4" id="KW-0804">Transcription</keyword>
<dbReference type="Gene3D" id="3.40.190.10">
    <property type="entry name" value="Periplasmic binding protein-like II"/>
    <property type="match status" value="2"/>
</dbReference>
<dbReference type="EMBL" id="CP019699">
    <property type="protein sequence ID" value="AQS55826.1"/>
    <property type="molecule type" value="Genomic_DNA"/>
</dbReference>
<comment type="similarity">
    <text evidence="1">Belongs to the LysR transcriptional regulatory family.</text>
</comment>
<dbReference type="GO" id="GO:0003677">
    <property type="term" value="F:DNA binding"/>
    <property type="evidence" value="ECO:0007669"/>
    <property type="project" value="UniProtKB-KW"/>
</dbReference>
<dbReference type="PANTHER" id="PTHR30346">
    <property type="entry name" value="TRANSCRIPTIONAL DUAL REGULATOR HCAR-RELATED"/>
    <property type="match status" value="1"/>
</dbReference>
<evidence type="ECO:0000259" key="5">
    <source>
        <dbReference type="PROSITE" id="PS50931"/>
    </source>
</evidence>
<dbReference type="Gene3D" id="1.10.10.10">
    <property type="entry name" value="Winged helix-like DNA-binding domain superfamily/Winged helix DNA-binding domain"/>
    <property type="match status" value="1"/>
</dbReference>
<evidence type="ECO:0000313" key="7">
    <source>
        <dbReference type="Proteomes" id="UP000188603"/>
    </source>
</evidence>
<dbReference type="SUPFAM" id="SSF53850">
    <property type="entry name" value="Periplasmic binding protein-like II"/>
    <property type="match status" value="1"/>
</dbReference>
<evidence type="ECO:0000256" key="3">
    <source>
        <dbReference type="ARBA" id="ARBA00023125"/>
    </source>
</evidence>
<dbReference type="PRINTS" id="PR00039">
    <property type="entry name" value="HTHLYSR"/>
</dbReference>
<dbReference type="Pfam" id="PF00126">
    <property type="entry name" value="HTH_1"/>
    <property type="match status" value="1"/>
</dbReference>
<dbReference type="SUPFAM" id="SSF46785">
    <property type="entry name" value="Winged helix' DNA-binding domain"/>
    <property type="match status" value="1"/>
</dbReference>
<evidence type="ECO:0000256" key="1">
    <source>
        <dbReference type="ARBA" id="ARBA00009437"/>
    </source>
</evidence>
<protein>
    <submittedName>
        <fullName evidence="6">LysR family transcriptional regulator</fullName>
    </submittedName>
</protein>
<dbReference type="PROSITE" id="PS50931">
    <property type="entry name" value="HTH_LYSR"/>
    <property type="match status" value="1"/>
</dbReference>
<dbReference type="Pfam" id="PF03466">
    <property type="entry name" value="LysR_substrate"/>
    <property type="match status" value="1"/>
</dbReference>
<gene>
    <name evidence="6" type="ORF">B0W44_08520</name>
</gene>
<dbReference type="OrthoDB" id="9803735at2"/>
<accession>A0A1U9K738</accession>
<dbReference type="AlphaFoldDB" id="A0A1U9K738"/>
<dbReference type="GO" id="GO:0032993">
    <property type="term" value="C:protein-DNA complex"/>
    <property type="evidence" value="ECO:0007669"/>
    <property type="project" value="TreeGrafter"/>
</dbReference>
<organism evidence="6 7">
    <name type="scientific">Novibacillus thermophilus</name>
    <dbReference type="NCBI Taxonomy" id="1471761"/>
    <lineage>
        <taxon>Bacteria</taxon>
        <taxon>Bacillati</taxon>
        <taxon>Bacillota</taxon>
        <taxon>Bacilli</taxon>
        <taxon>Bacillales</taxon>
        <taxon>Thermoactinomycetaceae</taxon>
        <taxon>Novibacillus</taxon>
    </lineage>
</organism>
<dbReference type="PANTHER" id="PTHR30346:SF28">
    <property type="entry name" value="HTH-TYPE TRANSCRIPTIONAL REGULATOR CYNR"/>
    <property type="match status" value="1"/>
</dbReference>
<dbReference type="InterPro" id="IPR000847">
    <property type="entry name" value="LysR_HTH_N"/>
</dbReference>
<sequence length="305" mass="34548">MNLLSFRYFLEVSRHLNFSKASEKLRISQPGLSQQITALENELGVKLLNRTTRKVTLTEEGEYLYKKLSPLFENIERTVNELTEKKVVPQTTVKIAAVPSAASLYLPQMLTMLHKEFPDVEFYLQETTSTQAIELINRQKSHIAYIRTPKDTATLKRQGFNFIELERYPLQLIVAKSHPAAHQKTVDLKELQHEKFIHYDRQQSPALYDLLEQACLVAGFRPKTFCVGPEILTIASLVANGLGVTLIPQDMATLLDSSKVSAVNLTQQTLHSSISIIWRNSDYVPLITQTILRLVNREQAPSATG</sequence>
<keyword evidence="2" id="KW-0805">Transcription regulation</keyword>
<dbReference type="InterPro" id="IPR036388">
    <property type="entry name" value="WH-like_DNA-bd_sf"/>
</dbReference>
<dbReference type="CDD" id="cd05466">
    <property type="entry name" value="PBP2_LTTR_substrate"/>
    <property type="match status" value="1"/>
</dbReference>
<dbReference type="KEGG" id="ntr:B0W44_08520"/>
<proteinExistence type="inferred from homology"/>
<dbReference type="FunFam" id="1.10.10.10:FF:000001">
    <property type="entry name" value="LysR family transcriptional regulator"/>
    <property type="match status" value="1"/>
</dbReference>